<keyword evidence="3 7" id="KW-0812">Transmembrane</keyword>
<evidence type="ECO:0000256" key="1">
    <source>
        <dbReference type="ARBA" id="ARBA00022475"/>
    </source>
</evidence>
<dbReference type="PANTHER" id="PTHR33695">
    <property type="entry name" value="LIPOPROTEIN SIGNAL PEPTIDASE"/>
    <property type="match status" value="1"/>
</dbReference>
<dbReference type="AlphaFoldDB" id="A0A6J6J0K5"/>
<dbReference type="GO" id="GO:0006508">
    <property type="term" value="P:proteolysis"/>
    <property type="evidence" value="ECO:0007669"/>
    <property type="project" value="UniProtKB-KW"/>
</dbReference>
<feature type="transmembrane region" description="Helical" evidence="7">
    <location>
        <begin position="116"/>
        <end position="139"/>
    </location>
</feature>
<dbReference type="Pfam" id="PF01252">
    <property type="entry name" value="Peptidase_A8"/>
    <property type="match status" value="1"/>
</dbReference>
<dbReference type="InterPro" id="IPR001872">
    <property type="entry name" value="Peptidase_A8"/>
</dbReference>
<keyword evidence="6 7" id="KW-0472">Membrane</keyword>
<dbReference type="GO" id="GO:0004190">
    <property type="term" value="F:aspartic-type endopeptidase activity"/>
    <property type="evidence" value="ECO:0007669"/>
    <property type="project" value="InterPro"/>
</dbReference>
<dbReference type="EMBL" id="CAEZVN010000032">
    <property type="protein sequence ID" value="CAB4630542.1"/>
    <property type="molecule type" value="Genomic_DNA"/>
</dbReference>
<name>A0A6J6J0K5_9ZZZZ</name>
<dbReference type="PANTHER" id="PTHR33695:SF1">
    <property type="entry name" value="LIPOPROTEIN SIGNAL PEPTIDASE"/>
    <property type="match status" value="1"/>
</dbReference>
<evidence type="ECO:0000256" key="4">
    <source>
        <dbReference type="ARBA" id="ARBA00022801"/>
    </source>
</evidence>
<evidence type="ECO:0000256" key="5">
    <source>
        <dbReference type="ARBA" id="ARBA00022989"/>
    </source>
</evidence>
<evidence type="ECO:0000256" key="2">
    <source>
        <dbReference type="ARBA" id="ARBA00022670"/>
    </source>
</evidence>
<proteinExistence type="inferred from homology"/>
<sequence>MVTAWLLIAIDQLAKFLAIEYLKPGQVVPVLGDLLELVLVYNDSAAFSLGFGATWIFAITSSIATLVIIGLAPRLETMAWAITGGVALGGVVGNLVDRLFREPGFGVGHVVDFISIPFNFPIFNIADMAIVVVAVIVVIRVMQGAPLGRAKSKNS</sequence>
<gene>
    <name evidence="8" type="ORF">UFOPK2001_00491</name>
</gene>
<keyword evidence="1" id="KW-1003">Cell membrane</keyword>
<reference evidence="8" key="1">
    <citation type="submission" date="2020-05" db="EMBL/GenBank/DDBJ databases">
        <authorList>
            <person name="Chiriac C."/>
            <person name="Salcher M."/>
            <person name="Ghai R."/>
            <person name="Kavagutti S V."/>
        </authorList>
    </citation>
    <scope>NUCLEOTIDE SEQUENCE</scope>
</reference>
<evidence type="ECO:0000256" key="7">
    <source>
        <dbReference type="SAM" id="Phobius"/>
    </source>
</evidence>
<dbReference type="PRINTS" id="PR00781">
    <property type="entry name" value="LIPOSIGPTASE"/>
</dbReference>
<dbReference type="GO" id="GO:0016020">
    <property type="term" value="C:membrane"/>
    <property type="evidence" value="ECO:0007669"/>
    <property type="project" value="InterPro"/>
</dbReference>
<keyword evidence="4" id="KW-0378">Hydrolase</keyword>
<accession>A0A6J6J0K5</accession>
<keyword evidence="2" id="KW-0645">Protease</keyword>
<protein>
    <submittedName>
        <fullName evidence="8">Unannotated protein</fullName>
    </submittedName>
</protein>
<evidence type="ECO:0000313" key="8">
    <source>
        <dbReference type="EMBL" id="CAB4630542.1"/>
    </source>
</evidence>
<evidence type="ECO:0000256" key="3">
    <source>
        <dbReference type="ARBA" id="ARBA00022692"/>
    </source>
</evidence>
<dbReference type="HAMAP" id="MF_00161">
    <property type="entry name" value="LspA"/>
    <property type="match status" value="1"/>
</dbReference>
<feature type="transmembrane region" description="Helical" evidence="7">
    <location>
        <begin position="78"/>
        <end position="96"/>
    </location>
</feature>
<organism evidence="8">
    <name type="scientific">freshwater metagenome</name>
    <dbReference type="NCBI Taxonomy" id="449393"/>
    <lineage>
        <taxon>unclassified sequences</taxon>
        <taxon>metagenomes</taxon>
        <taxon>ecological metagenomes</taxon>
    </lineage>
</organism>
<evidence type="ECO:0000256" key="6">
    <source>
        <dbReference type="ARBA" id="ARBA00023136"/>
    </source>
</evidence>
<feature type="transmembrane region" description="Helical" evidence="7">
    <location>
        <begin position="45"/>
        <end position="71"/>
    </location>
</feature>
<keyword evidence="5 7" id="KW-1133">Transmembrane helix</keyword>
<dbReference type="NCBIfam" id="TIGR00077">
    <property type="entry name" value="lspA"/>
    <property type="match status" value="1"/>
</dbReference>